<organism evidence="1 2">
    <name type="scientific">Vararia minispora EC-137</name>
    <dbReference type="NCBI Taxonomy" id="1314806"/>
    <lineage>
        <taxon>Eukaryota</taxon>
        <taxon>Fungi</taxon>
        <taxon>Dikarya</taxon>
        <taxon>Basidiomycota</taxon>
        <taxon>Agaricomycotina</taxon>
        <taxon>Agaricomycetes</taxon>
        <taxon>Russulales</taxon>
        <taxon>Lachnocladiaceae</taxon>
        <taxon>Vararia</taxon>
    </lineage>
</organism>
<reference evidence="1" key="2">
    <citation type="journal article" date="2022" name="New Phytol.">
        <title>Evolutionary transition to the ectomycorrhizal habit in the genomes of a hyperdiverse lineage of mushroom-forming fungi.</title>
        <authorList>
            <person name="Looney B."/>
            <person name="Miyauchi S."/>
            <person name="Morin E."/>
            <person name="Drula E."/>
            <person name="Courty P.E."/>
            <person name="Kohler A."/>
            <person name="Kuo A."/>
            <person name="LaButti K."/>
            <person name="Pangilinan J."/>
            <person name="Lipzen A."/>
            <person name="Riley R."/>
            <person name="Andreopoulos W."/>
            <person name="He G."/>
            <person name="Johnson J."/>
            <person name="Nolan M."/>
            <person name="Tritt A."/>
            <person name="Barry K.W."/>
            <person name="Grigoriev I.V."/>
            <person name="Nagy L.G."/>
            <person name="Hibbett D."/>
            <person name="Henrissat B."/>
            <person name="Matheny P.B."/>
            <person name="Labbe J."/>
            <person name="Martin F.M."/>
        </authorList>
    </citation>
    <scope>NUCLEOTIDE SEQUENCE</scope>
    <source>
        <strain evidence="1">EC-137</strain>
    </source>
</reference>
<protein>
    <submittedName>
        <fullName evidence="1">Uncharacterized protein</fullName>
    </submittedName>
</protein>
<evidence type="ECO:0000313" key="1">
    <source>
        <dbReference type="EMBL" id="KAI0035676.1"/>
    </source>
</evidence>
<proteinExistence type="predicted"/>
<accession>A0ACB8QWH1</accession>
<comment type="caution">
    <text evidence="1">The sequence shown here is derived from an EMBL/GenBank/DDBJ whole genome shotgun (WGS) entry which is preliminary data.</text>
</comment>
<name>A0ACB8QWH1_9AGAM</name>
<dbReference type="EMBL" id="MU273481">
    <property type="protein sequence ID" value="KAI0035676.1"/>
    <property type="molecule type" value="Genomic_DNA"/>
</dbReference>
<reference evidence="1" key="1">
    <citation type="submission" date="2021-02" db="EMBL/GenBank/DDBJ databases">
        <authorList>
            <consortium name="DOE Joint Genome Institute"/>
            <person name="Ahrendt S."/>
            <person name="Looney B.P."/>
            <person name="Miyauchi S."/>
            <person name="Morin E."/>
            <person name="Drula E."/>
            <person name="Courty P.E."/>
            <person name="Chicoki N."/>
            <person name="Fauchery L."/>
            <person name="Kohler A."/>
            <person name="Kuo A."/>
            <person name="Labutti K."/>
            <person name="Pangilinan J."/>
            <person name="Lipzen A."/>
            <person name="Riley R."/>
            <person name="Andreopoulos W."/>
            <person name="He G."/>
            <person name="Johnson J."/>
            <person name="Barry K.W."/>
            <person name="Grigoriev I.V."/>
            <person name="Nagy L."/>
            <person name="Hibbett D."/>
            <person name="Henrissat B."/>
            <person name="Matheny P.B."/>
            <person name="Labbe J."/>
            <person name="Martin F."/>
        </authorList>
    </citation>
    <scope>NUCLEOTIDE SEQUENCE</scope>
    <source>
        <strain evidence="1">EC-137</strain>
    </source>
</reference>
<evidence type="ECO:0000313" key="2">
    <source>
        <dbReference type="Proteomes" id="UP000814128"/>
    </source>
</evidence>
<dbReference type="Proteomes" id="UP000814128">
    <property type="component" value="Unassembled WGS sequence"/>
</dbReference>
<gene>
    <name evidence="1" type="ORF">K488DRAFT_42762</name>
</gene>
<keyword evidence="2" id="KW-1185">Reference proteome</keyword>
<sequence>MGKYSSLHFFSTHWFPLPEIEPQDLSGRTVVVVGANVGLGLEAAKHFARMEPGKLVVVCRSTQKCDDTAEEIHATTGFSRISGYAVDLSVFASVIEFTEKFERDEKRLDILVYNAGIAMPEYERTVDGYEQCIHVNNLSCMLLSTLLLPRMLETAKASGPNSPRPRLVVVASGVHFWYTPSSDILSCERILEKYNDPIYCSQPGVMATRYYLTKLLNVLFVRELAERLPSAPIIASSVCPGLCKTSLGRNLRMPLFRSIGWKMYMGLLARSAEMGSRSIVWTAVAASHREQALHGHFTWNMEVQEESEFSVSKAGFAFQKKIWDETVQALGQVSPRFKEIVDQYLPSPQ</sequence>